<evidence type="ECO:0000313" key="3">
    <source>
        <dbReference type="Proteomes" id="UP000020766"/>
    </source>
</evidence>
<accession>A0A014NXF7</accession>
<dbReference type="InterPro" id="IPR053172">
    <property type="entry name" value="Tn903_transposase"/>
</dbReference>
<keyword evidence="3" id="KW-1185">Reference proteome</keyword>
<evidence type="ECO:0000313" key="2">
    <source>
        <dbReference type="EMBL" id="EXU78560.1"/>
    </source>
</evidence>
<dbReference type="PANTHER" id="PTHR34631">
    <property type="match status" value="1"/>
</dbReference>
<dbReference type="PANTHER" id="PTHR34631:SF3">
    <property type="entry name" value="ISSOD12 TRANSPOSASE TNPA_ISSOD12"/>
    <property type="match status" value="1"/>
</dbReference>
<dbReference type="InterPro" id="IPR053520">
    <property type="entry name" value="Transposase_Tn903"/>
</dbReference>
<name>A0A014NXF7_9BURK</name>
<reference evidence="2 3" key="1">
    <citation type="submission" date="2014-01" db="EMBL/GenBank/DDBJ databases">
        <title>Interspecies Systems Biology Uncovers Metabolites Affecting C. elegans Gene Expression and Life History Traits.</title>
        <authorList>
            <person name="Watson E."/>
            <person name="Macneil L.T."/>
            <person name="Ritter A.D."/>
            <person name="Yilmaz L.S."/>
            <person name="Rosebrock A.P."/>
            <person name="Caudy A.A."/>
            <person name="Walhout A.J."/>
        </authorList>
    </citation>
    <scope>NUCLEOTIDE SEQUENCE [LARGE SCALE GENOMIC DNA]</scope>
    <source>
        <strain evidence="2 3">DA1877</strain>
    </source>
</reference>
<gene>
    <name evidence="2" type="ORF">AX13_12085</name>
</gene>
<evidence type="ECO:0000259" key="1">
    <source>
        <dbReference type="Pfam" id="PF13737"/>
    </source>
</evidence>
<dbReference type="PATRIC" id="fig|1457173.3.peg.3563"/>
<dbReference type="RefSeq" id="WP_043009032.1">
    <property type="nucleotide sequence ID" value="NZ_JBOK01000034.1"/>
</dbReference>
<dbReference type="EMBL" id="JBOK01000034">
    <property type="protein sequence ID" value="EXU78560.1"/>
    <property type="molecule type" value="Genomic_DNA"/>
</dbReference>
<dbReference type="NCBIfam" id="NF033579">
    <property type="entry name" value="transpos_IS5_2"/>
    <property type="match status" value="1"/>
</dbReference>
<dbReference type="AlphaFoldDB" id="A0A014NXF7"/>
<proteinExistence type="predicted"/>
<dbReference type="Pfam" id="PF13737">
    <property type="entry name" value="DDE_Tnp_1_5"/>
    <property type="match status" value="1"/>
</dbReference>
<feature type="domain" description="Transposase DDE" evidence="1">
    <location>
        <begin position="25"/>
        <end position="132"/>
    </location>
</feature>
<comment type="caution">
    <text evidence="2">The sequence shown here is derived from an EMBL/GenBank/DDBJ whole genome shotgun (WGS) entry which is preliminary data.</text>
</comment>
<protein>
    <submittedName>
        <fullName evidence="2">Transposase</fullName>
    </submittedName>
</protein>
<organism evidence="2 3">
    <name type="scientific">Comamonas aquatica DA1877</name>
    <dbReference type="NCBI Taxonomy" id="1457173"/>
    <lineage>
        <taxon>Bacteria</taxon>
        <taxon>Pseudomonadati</taxon>
        <taxon>Pseudomonadota</taxon>
        <taxon>Betaproteobacteria</taxon>
        <taxon>Burkholderiales</taxon>
        <taxon>Comamonadaceae</taxon>
        <taxon>Comamonas</taxon>
    </lineage>
</organism>
<dbReference type="InterPro" id="IPR025668">
    <property type="entry name" value="Tnp_DDE_dom"/>
</dbReference>
<dbReference type="Proteomes" id="UP000020766">
    <property type="component" value="Unassembled WGS sequence"/>
</dbReference>
<sequence>MSEPKGSKARYKTTNWAEYNAALKARGSLTIWLDKGMQWYAPSSGKRGRQHIFSNAAIQFCLGIKCLFGLALRQSLGMVESLLRLAGLDWRVPDYSTVCRRQKTLQVQLPYRASTTALELLVDSTGIQFLGEGEWKRKKHGAEYRRQWRKVHLGIDAHTLEIRAIEVTDNSVGDAPMLLELLEQIPPDEPIASVSGDGAYDTKACHAAIAQRNAQAVIPPRKNAQTWKATLVGAHARNEALRACDRLGRSIWKKWSGYHRRSLVETKMHCFKRLGQRVMARTFERQVVELHVRVALLNRFTQLGRPSTVPVGAMA</sequence>